<dbReference type="InterPro" id="IPR023045">
    <property type="entry name" value="MoaC"/>
</dbReference>
<keyword evidence="10" id="KW-1185">Reference proteome</keyword>
<keyword evidence="4" id="KW-0501">Molybdenum cofactor biosynthesis</keyword>
<dbReference type="NCBIfam" id="NF002947">
    <property type="entry name" value="PRK03604.1"/>
    <property type="match status" value="1"/>
</dbReference>
<dbReference type="InterPro" id="IPR036522">
    <property type="entry name" value="MoaC_sf"/>
</dbReference>
<dbReference type="CDD" id="cd00886">
    <property type="entry name" value="MogA_MoaB"/>
    <property type="match status" value="1"/>
</dbReference>
<comment type="pathway">
    <text evidence="1">Cofactor biosynthesis; molybdopterin biosynthesis.</text>
</comment>
<comment type="function">
    <text evidence="7">Catalyzes the adenylation of molybdopterin as part of the biosynthesis of the molybdenum-cofactor.</text>
</comment>
<dbReference type="Pfam" id="PF00994">
    <property type="entry name" value="MoCF_biosynth"/>
    <property type="match status" value="1"/>
</dbReference>
<name>A0ABP3UC71_9FLAO</name>
<dbReference type="InterPro" id="IPR002820">
    <property type="entry name" value="Mopterin_CF_biosynth-C_dom"/>
</dbReference>
<dbReference type="SMART" id="SM00852">
    <property type="entry name" value="MoCF_biosynth"/>
    <property type="match status" value="1"/>
</dbReference>
<dbReference type="PIRSF" id="PIRSF036594">
    <property type="entry name" value="MoaC_MogA"/>
    <property type="match status" value="1"/>
</dbReference>
<dbReference type="RefSeq" id="WP_343913667.1">
    <property type="nucleotide sequence ID" value="NZ_BAAAGE010000003.1"/>
</dbReference>
<evidence type="ECO:0000256" key="3">
    <source>
        <dbReference type="ARBA" id="ARBA00013491"/>
    </source>
</evidence>
<dbReference type="InterPro" id="IPR008284">
    <property type="entry name" value="MoCF_biosynth_CS"/>
</dbReference>
<comment type="catalytic activity">
    <reaction evidence="5">
        <text>molybdopterin + ATP + H(+) = adenylyl-molybdopterin + diphosphate</text>
        <dbReference type="Rhea" id="RHEA:31331"/>
        <dbReference type="ChEBI" id="CHEBI:15378"/>
        <dbReference type="ChEBI" id="CHEBI:30616"/>
        <dbReference type="ChEBI" id="CHEBI:33019"/>
        <dbReference type="ChEBI" id="CHEBI:58698"/>
        <dbReference type="ChEBI" id="CHEBI:62727"/>
        <dbReference type="EC" id="2.7.7.75"/>
    </reaction>
</comment>
<dbReference type="PROSITE" id="PS01078">
    <property type="entry name" value="MOCF_BIOSYNTHESIS_1"/>
    <property type="match status" value="1"/>
</dbReference>
<reference evidence="10" key="1">
    <citation type="journal article" date="2019" name="Int. J. Syst. Evol. Microbiol.">
        <title>The Global Catalogue of Microorganisms (GCM) 10K type strain sequencing project: providing services to taxonomists for standard genome sequencing and annotation.</title>
        <authorList>
            <consortium name="The Broad Institute Genomics Platform"/>
            <consortium name="The Broad Institute Genome Sequencing Center for Infectious Disease"/>
            <person name="Wu L."/>
            <person name="Ma J."/>
        </authorList>
    </citation>
    <scope>NUCLEOTIDE SEQUENCE [LARGE SCALE GENOMIC DNA]</scope>
    <source>
        <strain evidence="10">JCM 15974</strain>
    </source>
</reference>
<evidence type="ECO:0000256" key="2">
    <source>
        <dbReference type="ARBA" id="ARBA00012509"/>
    </source>
</evidence>
<comment type="caution">
    <text evidence="9">The sequence shown here is derived from an EMBL/GenBank/DDBJ whole genome shotgun (WGS) entry which is preliminary data.</text>
</comment>
<dbReference type="EC" id="2.7.7.75" evidence="2"/>
<dbReference type="Gene3D" id="3.40.980.10">
    <property type="entry name" value="MoaB/Mog-like domain"/>
    <property type="match status" value="1"/>
</dbReference>
<dbReference type="Gene3D" id="3.30.70.640">
    <property type="entry name" value="Molybdopterin cofactor biosynthesis C (MoaC) domain"/>
    <property type="match status" value="1"/>
</dbReference>
<evidence type="ECO:0000256" key="5">
    <source>
        <dbReference type="ARBA" id="ARBA00051131"/>
    </source>
</evidence>
<organism evidence="9 10">
    <name type="scientific">Aquimarina litoralis</name>
    <dbReference type="NCBI Taxonomy" id="584605"/>
    <lineage>
        <taxon>Bacteria</taxon>
        <taxon>Pseudomonadati</taxon>
        <taxon>Bacteroidota</taxon>
        <taxon>Flavobacteriia</taxon>
        <taxon>Flavobacteriales</taxon>
        <taxon>Flavobacteriaceae</taxon>
        <taxon>Aquimarina</taxon>
    </lineage>
</organism>
<dbReference type="NCBIfam" id="TIGR00581">
    <property type="entry name" value="moaC"/>
    <property type="match status" value="1"/>
</dbReference>
<dbReference type="NCBIfam" id="TIGR00177">
    <property type="entry name" value="molyb_syn"/>
    <property type="match status" value="1"/>
</dbReference>
<evidence type="ECO:0000256" key="6">
    <source>
        <dbReference type="ARBA" id="ARBA00055087"/>
    </source>
</evidence>
<dbReference type="InterPro" id="IPR001453">
    <property type="entry name" value="MoaB/Mog_dom"/>
</dbReference>
<dbReference type="Proteomes" id="UP001501758">
    <property type="component" value="Unassembled WGS sequence"/>
</dbReference>
<evidence type="ECO:0000256" key="4">
    <source>
        <dbReference type="ARBA" id="ARBA00023150"/>
    </source>
</evidence>
<proteinExistence type="predicted"/>
<evidence type="ECO:0000259" key="8">
    <source>
        <dbReference type="SMART" id="SM00852"/>
    </source>
</evidence>
<dbReference type="Pfam" id="PF01967">
    <property type="entry name" value="MoaC"/>
    <property type="match status" value="1"/>
</dbReference>
<comment type="function">
    <text evidence="6">Catalyzes the conversion of (8S)-3',8-cyclo-7,8-dihydroguanosine 5'-triphosphate to cyclic pyranopterin monophosphate (cPMP).</text>
</comment>
<dbReference type="InterPro" id="IPR012247">
    <property type="entry name" value="MoaC_MogA"/>
</dbReference>
<dbReference type="SUPFAM" id="SSF55040">
    <property type="entry name" value="Molybdenum cofactor biosynthesis protein C, MoaC"/>
    <property type="match status" value="1"/>
</dbReference>
<evidence type="ECO:0000313" key="10">
    <source>
        <dbReference type="Proteomes" id="UP001501758"/>
    </source>
</evidence>
<dbReference type="EMBL" id="BAAAGE010000003">
    <property type="protein sequence ID" value="GAA0727802.1"/>
    <property type="molecule type" value="Genomic_DNA"/>
</dbReference>
<dbReference type="InterPro" id="IPR051920">
    <property type="entry name" value="MPT_Adenylyltrnsfr/MoaC-Rel"/>
</dbReference>
<evidence type="ECO:0000256" key="7">
    <source>
        <dbReference type="ARBA" id="ARBA00058212"/>
    </source>
</evidence>
<gene>
    <name evidence="9" type="primary">moaCB</name>
    <name evidence="9" type="ORF">GCM10009430_36240</name>
</gene>
<dbReference type="SUPFAM" id="SSF53218">
    <property type="entry name" value="Molybdenum cofactor biosynthesis proteins"/>
    <property type="match status" value="1"/>
</dbReference>
<sequence length="304" mass="32970">MVDITHKNNTLRIATAQAIVKVGTTETIEAIISKSIPKGDVFEMAKTAGLFAVKKTSDIIPDCHPLPIEYTGVDYKINNLEIVIEMTVKTIYKTGVEVEAMHGASVVALTMYDMLKPVDKNVEIKEIKLLSKKGGKSSYKDNGDPYTAGVVVCSDSISAGEKEDKAGKAIIQKLEECGVTIEKYIIIPDEKDEIQKQVKELHNAGNDLIIFTGGTGLSPRDVTPEAISPLIDRRIPGIEEAIRNYGQNRMPYAMLSRSVAGVIGEAIVLALPGSTNGAKESMEAIFPALLHTFRVLKGAKHYGN</sequence>
<dbReference type="InterPro" id="IPR036425">
    <property type="entry name" value="MoaB/Mog-like_dom_sf"/>
</dbReference>
<evidence type="ECO:0000256" key="1">
    <source>
        <dbReference type="ARBA" id="ARBA00005046"/>
    </source>
</evidence>
<dbReference type="PANTHER" id="PTHR43764:SF1">
    <property type="entry name" value="MOLYBDOPTERIN MOLYBDOTRANSFERASE"/>
    <property type="match status" value="1"/>
</dbReference>
<dbReference type="PANTHER" id="PTHR43764">
    <property type="entry name" value="MOLYBDENUM COFACTOR BIOSYNTHESIS"/>
    <property type="match status" value="1"/>
</dbReference>
<accession>A0ABP3UC71</accession>
<feature type="domain" description="MoaB/Mog" evidence="8">
    <location>
        <begin position="149"/>
        <end position="292"/>
    </location>
</feature>
<evidence type="ECO:0000313" key="9">
    <source>
        <dbReference type="EMBL" id="GAA0727802.1"/>
    </source>
</evidence>
<protein>
    <recommendedName>
        <fullName evidence="3">Molybdopterin adenylyltransferase</fullName>
        <ecNumber evidence="2">2.7.7.75</ecNumber>
    </recommendedName>
</protein>